<dbReference type="Pfam" id="PF01965">
    <property type="entry name" value="DJ-1_PfpI"/>
    <property type="match status" value="1"/>
</dbReference>
<evidence type="ECO:0000313" key="6">
    <source>
        <dbReference type="Proteomes" id="UP001500724"/>
    </source>
</evidence>
<evidence type="ECO:0000313" key="5">
    <source>
        <dbReference type="EMBL" id="GAA0669667.1"/>
    </source>
</evidence>
<accession>A0ABP3SYH4</accession>
<dbReference type="InterPro" id="IPR002818">
    <property type="entry name" value="DJ-1/PfpI"/>
</dbReference>
<evidence type="ECO:0000259" key="4">
    <source>
        <dbReference type="Pfam" id="PF01965"/>
    </source>
</evidence>
<keyword evidence="5" id="KW-0315">Glutamine amidotransferase</keyword>
<dbReference type="InterPro" id="IPR029062">
    <property type="entry name" value="Class_I_gatase-like"/>
</dbReference>
<name>A0ABP3SYH4_9ACTN</name>
<keyword evidence="2" id="KW-0456">Lyase</keyword>
<dbReference type="Proteomes" id="UP001500724">
    <property type="component" value="Unassembled WGS sequence"/>
</dbReference>
<dbReference type="PANTHER" id="PTHR48094">
    <property type="entry name" value="PROTEIN/NUCLEIC ACID DEGLYCASE DJ-1-RELATED"/>
    <property type="match status" value="1"/>
</dbReference>
<keyword evidence="6" id="KW-1185">Reference proteome</keyword>
<comment type="caution">
    <text evidence="5">The sequence shown here is derived from an EMBL/GenBank/DDBJ whole genome shotgun (WGS) entry which is preliminary data.</text>
</comment>
<proteinExistence type="inferred from homology"/>
<keyword evidence="1" id="KW-0346">Stress response</keyword>
<dbReference type="InterPro" id="IPR050325">
    <property type="entry name" value="Prot/Nucl_acid_deglycase"/>
</dbReference>
<sequence length="253" mass="27138">MTDLTHTVTLHTNERTDMTNILVVLSGSDHWTLADGTKHPSGYWAEEFVVPHKTFREAGFDVTIATPGGVTPTVDKASLTPEMNGGDQGRAEELRDYIDSLRGELDSTMRLEDVNPGDFDGLFIPGGHGPMEDLAVSEALGVLLVGMLDSGKVVSGVCHGPSGLFAAKRADGSWAFAGYRLTGFTNVEEDQVGFADKAQWLLETRLREEGAEFASGAPWAPYVVTDRNLVTGQNPASSEPIARQLVDMLSASA</sequence>
<reference evidence="6" key="1">
    <citation type="journal article" date="2019" name="Int. J. Syst. Evol. Microbiol.">
        <title>The Global Catalogue of Microorganisms (GCM) 10K type strain sequencing project: providing services to taxonomists for standard genome sequencing and annotation.</title>
        <authorList>
            <consortium name="The Broad Institute Genomics Platform"/>
            <consortium name="The Broad Institute Genome Sequencing Center for Infectious Disease"/>
            <person name="Wu L."/>
            <person name="Ma J."/>
        </authorList>
    </citation>
    <scope>NUCLEOTIDE SEQUENCE [LARGE SCALE GENOMIC DNA]</scope>
    <source>
        <strain evidence="6">JCM 10367</strain>
    </source>
</reference>
<dbReference type="SUPFAM" id="SSF52317">
    <property type="entry name" value="Class I glutamine amidotransferase-like"/>
    <property type="match status" value="1"/>
</dbReference>
<gene>
    <name evidence="5" type="ORF">GCM10009535_56910</name>
</gene>
<dbReference type="CDD" id="cd03141">
    <property type="entry name" value="GATase1_Hsp31_like"/>
    <property type="match status" value="1"/>
</dbReference>
<evidence type="ECO:0000256" key="1">
    <source>
        <dbReference type="ARBA" id="ARBA00023016"/>
    </source>
</evidence>
<dbReference type="EMBL" id="BAAAGU010000088">
    <property type="protein sequence ID" value="GAA0669667.1"/>
    <property type="molecule type" value="Genomic_DNA"/>
</dbReference>
<feature type="domain" description="DJ-1/PfpI" evidence="4">
    <location>
        <begin position="46"/>
        <end position="247"/>
    </location>
</feature>
<protein>
    <submittedName>
        <fullName evidence="5">Type 1 glutamine amidotransferase domain-containing protein</fullName>
    </submittedName>
</protein>
<organism evidence="5 6">
    <name type="scientific">Streptomyces thermocarboxydovorans</name>
    <dbReference type="NCBI Taxonomy" id="59298"/>
    <lineage>
        <taxon>Bacteria</taxon>
        <taxon>Bacillati</taxon>
        <taxon>Actinomycetota</taxon>
        <taxon>Actinomycetes</taxon>
        <taxon>Kitasatosporales</taxon>
        <taxon>Streptomycetaceae</taxon>
        <taxon>Streptomyces</taxon>
    </lineage>
</organism>
<comment type="similarity">
    <text evidence="3">Belongs to the peptidase C56 family. HSP31-like subfamily.</text>
</comment>
<evidence type="ECO:0000256" key="3">
    <source>
        <dbReference type="ARBA" id="ARBA00038493"/>
    </source>
</evidence>
<dbReference type="Gene3D" id="3.40.50.880">
    <property type="match status" value="1"/>
</dbReference>
<evidence type="ECO:0000256" key="2">
    <source>
        <dbReference type="ARBA" id="ARBA00023239"/>
    </source>
</evidence>
<dbReference type="PANTHER" id="PTHR48094:SF11">
    <property type="entry name" value="GLUTATHIONE-INDEPENDENT GLYOXALASE HSP31-RELATED"/>
    <property type="match status" value="1"/>
</dbReference>